<sequence>NSAAIAGNIHRKEETFSINSSHSSLQGALPVISIIKDEDGCNVIVISGVILVLEVLD</sequence>
<comment type="caution">
    <text evidence="1">The sequence shown here is derived from an EMBL/GenBank/DDBJ whole genome shotgun (WGS) entry which is preliminary data.</text>
</comment>
<dbReference type="EMBL" id="JAHYIQ010000037">
    <property type="protein sequence ID" value="KAK1119323.1"/>
    <property type="molecule type" value="Genomic_DNA"/>
</dbReference>
<reference evidence="1" key="1">
    <citation type="submission" date="2021-10" db="EMBL/GenBank/DDBJ databases">
        <title>Melipona bicolor Genome sequencing and assembly.</title>
        <authorList>
            <person name="Araujo N.S."/>
            <person name="Arias M.C."/>
        </authorList>
    </citation>
    <scope>NUCLEOTIDE SEQUENCE</scope>
    <source>
        <strain evidence="1">USP_2M_L1-L4_2017</strain>
        <tissue evidence="1">Whole body</tissue>
    </source>
</reference>
<feature type="non-terminal residue" evidence="1">
    <location>
        <position position="1"/>
    </location>
</feature>
<protein>
    <submittedName>
        <fullName evidence="1">Uncharacterized protein</fullName>
    </submittedName>
</protein>
<dbReference type="AlphaFoldDB" id="A0AA40FHS5"/>
<organism evidence="1 2">
    <name type="scientific">Melipona bicolor</name>
    <dbReference type="NCBI Taxonomy" id="60889"/>
    <lineage>
        <taxon>Eukaryota</taxon>
        <taxon>Metazoa</taxon>
        <taxon>Ecdysozoa</taxon>
        <taxon>Arthropoda</taxon>
        <taxon>Hexapoda</taxon>
        <taxon>Insecta</taxon>
        <taxon>Pterygota</taxon>
        <taxon>Neoptera</taxon>
        <taxon>Endopterygota</taxon>
        <taxon>Hymenoptera</taxon>
        <taxon>Apocrita</taxon>
        <taxon>Aculeata</taxon>
        <taxon>Apoidea</taxon>
        <taxon>Anthophila</taxon>
        <taxon>Apidae</taxon>
        <taxon>Melipona</taxon>
    </lineage>
</organism>
<evidence type="ECO:0000313" key="1">
    <source>
        <dbReference type="EMBL" id="KAK1119323.1"/>
    </source>
</evidence>
<keyword evidence="2" id="KW-1185">Reference proteome</keyword>
<gene>
    <name evidence="1" type="ORF">K0M31_013509</name>
</gene>
<name>A0AA40FHS5_9HYME</name>
<dbReference type="Proteomes" id="UP001177670">
    <property type="component" value="Unassembled WGS sequence"/>
</dbReference>
<proteinExistence type="predicted"/>
<evidence type="ECO:0000313" key="2">
    <source>
        <dbReference type="Proteomes" id="UP001177670"/>
    </source>
</evidence>
<accession>A0AA40FHS5</accession>